<reference evidence="1" key="2">
    <citation type="journal article" date="2015" name="Fish Shellfish Immunol.">
        <title>Early steps in the European eel (Anguilla anguilla)-Vibrio vulnificus interaction in the gills: Role of the RtxA13 toxin.</title>
        <authorList>
            <person name="Callol A."/>
            <person name="Pajuelo D."/>
            <person name="Ebbesson L."/>
            <person name="Teles M."/>
            <person name="MacKenzie S."/>
            <person name="Amaro C."/>
        </authorList>
    </citation>
    <scope>NUCLEOTIDE SEQUENCE</scope>
</reference>
<name>A0A0E9P7U4_ANGAN</name>
<sequence length="31" mass="3445">MLSLESKMAEALNSGKRRVMVGLEKAELCFC</sequence>
<accession>A0A0E9P7U4</accession>
<proteinExistence type="predicted"/>
<dbReference type="AlphaFoldDB" id="A0A0E9P7U4"/>
<reference evidence="1" key="1">
    <citation type="submission" date="2014-11" db="EMBL/GenBank/DDBJ databases">
        <authorList>
            <person name="Amaro Gonzalez C."/>
        </authorList>
    </citation>
    <scope>NUCLEOTIDE SEQUENCE</scope>
</reference>
<protein>
    <submittedName>
        <fullName evidence="1">Uncharacterized protein</fullName>
    </submittedName>
</protein>
<organism evidence="1">
    <name type="scientific">Anguilla anguilla</name>
    <name type="common">European freshwater eel</name>
    <name type="synonym">Muraena anguilla</name>
    <dbReference type="NCBI Taxonomy" id="7936"/>
    <lineage>
        <taxon>Eukaryota</taxon>
        <taxon>Metazoa</taxon>
        <taxon>Chordata</taxon>
        <taxon>Craniata</taxon>
        <taxon>Vertebrata</taxon>
        <taxon>Euteleostomi</taxon>
        <taxon>Actinopterygii</taxon>
        <taxon>Neopterygii</taxon>
        <taxon>Teleostei</taxon>
        <taxon>Anguilliformes</taxon>
        <taxon>Anguillidae</taxon>
        <taxon>Anguilla</taxon>
    </lineage>
</organism>
<evidence type="ECO:0000313" key="1">
    <source>
        <dbReference type="EMBL" id="JAH00352.1"/>
    </source>
</evidence>
<dbReference type="EMBL" id="GBXM01108225">
    <property type="protein sequence ID" value="JAH00352.1"/>
    <property type="molecule type" value="Transcribed_RNA"/>
</dbReference>